<protein>
    <submittedName>
        <fullName evidence="1">Uncharacterized protein</fullName>
    </submittedName>
</protein>
<evidence type="ECO:0000313" key="2">
    <source>
        <dbReference type="Proteomes" id="UP000028524"/>
    </source>
</evidence>
<evidence type="ECO:0000313" key="1">
    <source>
        <dbReference type="EMBL" id="KFA68445.1"/>
    </source>
</evidence>
<organism evidence="1 2">
    <name type="scientific">Stachybotrys chlorohalonatus (strain IBT 40285)</name>
    <dbReference type="NCBI Taxonomy" id="1283841"/>
    <lineage>
        <taxon>Eukaryota</taxon>
        <taxon>Fungi</taxon>
        <taxon>Dikarya</taxon>
        <taxon>Ascomycota</taxon>
        <taxon>Pezizomycotina</taxon>
        <taxon>Sordariomycetes</taxon>
        <taxon>Hypocreomycetidae</taxon>
        <taxon>Hypocreales</taxon>
        <taxon>Stachybotryaceae</taxon>
        <taxon>Stachybotrys</taxon>
    </lineage>
</organism>
<dbReference type="HOGENOM" id="CLU_3434181_0_0_1"/>
<dbReference type="EMBL" id="KL659870">
    <property type="protein sequence ID" value="KFA68445.1"/>
    <property type="molecule type" value="Genomic_DNA"/>
</dbReference>
<proteinExistence type="predicted"/>
<reference evidence="1 2" key="1">
    <citation type="journal article" date="2014" name="BMC Genomics">
        <title>Comparative genome sequencing reveals chemotype-specific gene clusters in the toxigenic black mold Stachybotrys.</title>
        <authorList>
            <person name="Semeiks J."/>
            <person name="Borek D."/>
            <person name="Otwinowski Z."/>
            <person name="Grishin N.V."/>
        </authorList>
    </citation>
    <scope>NUCLEOTIDE SEQUENCE [LARGE SCALE GENOMIC DNA]</scope>
    <source>
        <strain evidence="1 2">IBT 40285</strain>
    </source>
</reference>
<accession>A0A084QWW0</accession>
<dbReference type="InParanoid" id="A0A084QWW0"/>
<keyword evidence="2" id="KW-1185">Reference proteome</keyword>
<gene>
    <name evidence="1" type="ORF">S40285_09496</name>
</gene>
<name>A0A084QWW0_STAC4</name>
<dbReference type="Proteomes" id="UP000028524">
    <property type="component" value="Unassembled WGS sequence"/>
</dbReference>
<sequence length="15" mass="1719">MDVSGLYPVFPDSEY</sequence>